<dbReference type="AlphaFoldDB" id="A0AAJ1ETR5"/>
<dbReference type="Proteomes" id="UP001197609">
    <property type="component" value="Unassembled WGS sequence"/>
</dbReference>
<evidence type="ECO:0000313" key="3">
    <source>
        <dbReference type="Proteomes" id="UP001197609"/>
    </source>
</evidence>
<protein>
    <recommendedName>
        <fullName evidence="4">Polysaccharide biosynthesis protein</fullName>
    </recommendedName>
</protein>
<sequence length="414" mass="45939">MASYLFAMKRLFLTTVAVNGANAVFNLLGTILLVRWFGTSVYADYLVDLSYLSLLSIVLEIVPSNYSVFRVQDDPARIYGLGALAIVSAVGLAVVVQISGWVFTLFHAHSLWIPLYAGLLAVKRYLDIRLQSTGRLREFCGIELRSAVIRIVLLTVFLWWAVQPTDAIWASLAGATLLAQLSWFVQHRDEGCLFISCFNRSLLVPLVEERWNYVPYYAGTGIKRLRDNLVPILANSFFISREALGAFLLVYRGLLFTLGQIRIIETILNHRHTLAAVLELPFFHRVLLATVGQVICIAATVVLIVVSSVETLPFLTILLLSVIVWPYVFSILERTKAYSSYDTRCVNSAMVAYCVSAGGLAWLFLTLNLQNPSTFSLALIGAEGLSLSIMYLLARTRASAARGRLTVRRSADAA</sequence>
<feature type="transmembrane region" description="Helical" evidence="1">
    <location>
        <begin position="375"/>
        <end position="394"/>
    </location>
</feature>
<evidence type="ECO:0000313" key="2">
    <source>
        <dbReference type="EMBL" id="MBZ0160454.1"/>
    </source>
</evidence>
<feature type="transmembrane region" description="Helical" evidence="1">
    <location>
        <begin position="49"/>
        <end position="66"/>
    </location>
</feature>
<gene>
    <name evidence="2" type="ORF">K8G79_10015</name>
</gene>
<dbReference type="EMBL" id="JAIOIU010000126">
    <property type="protein sequence ID" value="MBZ0160454.1"/>
    <property type="molecule type" value="Genomic_DNA"/>
</dbReference>
<keyword evidence="1" id="KW-1133">Transmembrane helix</keyword>
<organism evidence="2 3">
    <name type="scientific">Candidatus Methylomirabilis tolerans</name>
    <dbReference type="NCBI Taxonomy" id="3123416"/>
    <lineage>
        <taxon>Bacteria</taxon>
        <taxon>Candidatus Methylomirabilota</taxon>
        <taxon>Candidatus Methylomirabilia</taxon>
        <taxon>Candidatus Methylomirabilales</taxon>
        <taxon>Candidatus Methylomirabilaceae</taxon>
        <taxon>Candidatus Methylomirabilis</taxon>
    </lineage>
</organism>
<comment type="caution">
    <text evidence="2">The sequence shown here is derived from an EMBL/GenBank/DDBJ whole genome shotgun (WGS) entry which is preliminary data.</text>
</comment>
<evidence type="ECO:0000256" key="1">
    <source>
        <dbReference type="SAM" id="Phobius"/>
    </source>
</evidence>
<reference evidence="2 3" key="1">
    <citation type="journal article" date="2021" name="bioRxiv">
        <title>Unraveling nitrogen, sulfur and carbon metabolic pathways and microbial community transcriptional responses to substrate deprivation and toxicity stresses in a bioreactor mimicking anoxic brackish coastal sediment conditions.</title>
        <authorList>
            <person name="Martins P.D."/>
            <person name="Echeveste M.J."/>
            <person name="Arshad A."/>
            <person name="Kurth J."/>
            <person name="Ouboter H."/>
            <person name="Jetten M.S.M."/>
            <person name="Welte C.U."/>
        </authorList>
    </citation>
    <scope>NUCLEOTIDE SEQUENCE [LARGE SCALE GENOMIC DNA]</scope>
    <source>
        <strain evidence="2">MAG_38</strain>
    </source>
</reference>
<proteinExistence type="predicted"/>
<feature type="transmembrane region" description="Helical" evidence="1">
    <location>
        <begin position="312"/>
        <end position="329"/>
    </location>
</feature>
<feature type="transmembrane region" description="Helical" evidence="1">
    <location>
        <begin position="350"/>
        <end position="369"/>
    </location>
</feature>
<feature type="transmembrane region" description="Helical" evidence="1">
    <location>
        <begin position="12"/>
        <end position="37"/>
    </location>
</feature>
<accession>A0AAJ1ETR5</accession>
<feature type="transmembrane region" description="Helical" evidence="1">
    <location>
        <begin position="286"/>
        <end position="306"/>
    </location>
</feature>
<evidence type="ECO:0008006" key="4">
    <source>
        <dbReference type="Google" id="ProtNLM"/>
    </source>
</evidence>
<name>A0AAJ1ETR5_9BACT</name>
<feature type="transmembrane region" description="Helical" evidence="1">
    <location>
        <begin position="104"/>
        <end position="122"/>
    </location>
</feature>
<keyword evidence="1" id="KW-0812">Transmembrane</keyword>
<feature type="transmembrane region" description="Helical" evidence="1">
    <location>
        <begin position="142"/>
        <end position="161"/>
    </location>
</feature>
<feature type="transmembrane region" description="Helical" evidence="1">
    <location>
        <begin position="78"/>
        <end position="98"/>
    </location>
</feature>
<feature type="transmembrane region" description="Helical" evidence="1">
    <location>
        <begin position="167"/>
        <end position="185"/>
    </location>
</feature>
<keyword evidence="1" id="KW-0472">Membrane</keyword>